<evidence type="ECO:0000313" key="3">
    <source>
        <dbReference type="EMBL" id="QTL96899.1"/>
    </source>
</evidence>
<accession>A0A8A7KC04</accession>
<dbReference type="RefSeq" id="WP_230868576.1">
    <property type="nucleotide sequence ID" value="NZ_CP046640.1"/>
</dbReference>
<dbReference type="GO" id="GO:0009279">
    <property type="term" value="C:cell outer membrane"/>
    <property type="evidence" value="ECO:0007669"/>
    <property type="project" value="TreeGrafter"/>
</dbReference>
<evidence type="ECO:0000313" key="4">
    <source>
        <dbReference type="Proteomes" id="UP000665020"/>
    </source>
</evidence>
<dbReference type="PANTHER" id="PTHR30189:SF1">
    <property type="entry name" value="LPS-ASSEMBLY PROTEIN LPTD"/>
    <property type="match status" value="1"/>
</dbReference>
<keyword evidence="1" id="KW-0472">Membrane</keyword>
<gene>
    <name evidence="3" type="ORF">GM661_02365</name>
</gene>
<evidence type="ECO:0000256" key="1">
    <source>
        <dbReference type="ARBA" id="ARBA00023237"/>
    </source>
</evidence>
<dbReference type="InterPro" id="IPR005653">
    <property type="entry name" value="OstA-like_N"/>
</dbReference>
<organism evidence="3 4">
    <name type="scientific">Iocasia fonsfrigidae</name>
    <dbReference type="NCBI Taxonomy" id="2682810"/>
    <lineage>
        <taxon>Bacteria</taxon>
        <taxon>Bacillati</taxon>
        <taxon>Bacillota</taxon>
        <taxon>Clostridia</taxon>
        <taxon>Halanaerobiales</taxon>
        <taxon>Halanaerobiaceae</taxon>
        <taxon>Iocasia</taxon>
    </lineage>
</organism>
<protein>
    <recommendedName>
        <fullName evidence="2">Organic solvent tolerance-like N-terminal domain-containing protein</fullName>
    </recommendedName>
</protein>
<proteinExistence type="predicted"/>
<keyword evidence="4" id="KW-1185">Reference proteome</keyword>
<dbReference type="GO" id="GO:1990351">
    <property type="term" value="C:transporter complex"/>
    <property type="evidence" value="ECO:0007669"/>
    <property type="project" value="TreeGrafter"/>
</dbReference>
<dbReference type="InterPro" id="IPR050218">
    <property type="entry name" value="LptD"/>
</dbReference>
<sequence length="212" mass="23452">MKIINKCTYLIILILVLAVIIINVTVLSAEGEDGIFGDEISISSLEPSGQEITARGSALVIYNDLRLEAETIYYNSVTGEVNLDEDILLVDQDYQLTADELKGNLTEESFTARGNVELTGTDAFLTGEELFYDRIAGEVIVKGRPYLEYQDIKARADQIRYYTDKNLAYLTGNVSGEQLGHSFSGEKMELDLVTGKMTLAGGAHFLYENRGE</sequence>
<dbReference type="Pfam" id="PF03968">
    <property type="entry name" value="LptD_N"/>
    <property type="match status" value="1"/>
</dbReference>
<dbReference type="EMBL" id="CP046640">
    <property type="protein sequence ID" value="QTL96899.1"/>
    <property type="molecule type" value="Genomic_DNA"/>
</dbReference>
<name>A0A8A7KC04_9FIRM</name>
<dbReference type="AlphaFoldDB" id="A0A8A7KC04"/>
<keyword evidence="1" id="KW-0998">Cell outer membrane</keyword>
<feature type="domain" description="Organic solvent tolerance-like N-terminal" evidence="2">
    <location>
        <begin position="96"/>
        <end position="195"/>
    </location>
</feature>
<evidence type="ECO:0000259" key="2">
    <source>
        <dbReference type="Pfam" id="PF03968"/>
    </source>
</evidence>
<dbReference type="Proteomes" id="UP000665020">
    <property type="component" value="Chromosome"/>
</dbReference>
<dbReference type="KEGG" id="ifn:GM661_02365"/>
<dbReference type="Gene3D" id="2.60.450.10">
    <property type="entry name" value="Lipopolysaccharide (LPS) transport protein A like domain"/>
    <property type="match status" value="1"/>
</dbReference>
<reference evidence="3" key="1">
    <citation type="submission" date="2019-12" db="EMBL/GenBank/DDBJ databases">
        <authorList>
            <person name="zhang j."/>
            <person name="sun C.M."/>
        </authorList>
    </citation>
    <scope>NUCLEOTIDE SEQUENCE</scope>
    <source>
        <strain evidence="3">NS-1</strain>
    </source>
</reference>
<dbReference type="PANTHER" id="PTHR30189">
    <property type="entry name" value="LPS-ASSEMBLY PROTEIN"/>
    <property type="match status" value="1"/>
</dbReference>